<keyword evidence="4" id="KW-1185">Reference proteome</keyword>
<protein>
    <recommendedName>
        <fullName evidence="1">Polysaccharide biosynthesis domain-containing protein</fullName>
    </recommendedName>
</protein>
<evidence type="ECO:0000313" key="2">
    <source>
        <dbReference type="EMBL" id="PAA80003.1"/>
    </source>
</evidence>
<dbReference type="EMBL" id="NIVC01000149">
    <property type="protein sequence ID" value="PAA89546.1"/>
    <property type="molecule type" value="Genomic_DNA"/>
</dbReference>
<organism evidence="2 4">
    <name type="scientific">Macrostomum lignano</name>
    <dbReference type="NCBI Taxonomy" id="282301"/>
    <lineage>
        <taxon>Eukaryota</taxon>
        <taxon>Metazoa</taxon>
        <taxon>Spiralia</taxon>
        <taxon>Lophotrochozoa</taxon>
        <taxon>Platyhelminthes</taxon>
        <taxon>Rhabditophora</taxon>
        <taxon>Macrostomorpha</taxon>
        <taxon>Macrostomida</taxon>
        <taxon>Macrostomidae</taxon>
        <taxon>Macrostomum</taxon>
    </lineage>
</organism>
<comment type="caution">
    <text evidence="2">The sequence shown here is derived from an EMBL/GenBank/DDBJ whole genome shotgun (WGS) entry which is preliminary data.</text>
</comment>
<gene>
    <name evidence="3" type="ORF">BOX15_Mlig003719g1</name>
    <name evidence="2" type="ORF">BOX15_Mlig003719g6</name>
</gene>
<accession>A0A267G217</accession>
<name>A0A267G217_9PLAT</name>
<reference evidence="2 4" key="1">
    <citation type="submission" date="2017-06" db="EMBL/GenBank/DDBJ databases">
        <title>A platform for efficient transgenesis in Macrostomum lignano, a flatworm model organism for stem cell research.</title>
        <authorList>
            <person name="Berezikov E."/>
        </authorList>
    </citation>
    <scope>NUCLEOTIDE SEQUENCE [LARGE SCALE GENOMIC DNA]</scope>
    <source>
        <strain evidence="2">DV1</strain>
        <tissue evidence="2">Whole organism</tissue>
    </source>
</reference>
<dbReference type="Proteomes" id="UP000215902">
    <property type="component" value="Unassembled WGS sequence"/>
</dbReference>
<dbReference type="PANTHER" id="PTHR13410">
    <property type="entry name" value="PROTEIN PBDC1"/>
    <property type="match status" value="1"/>
</dbReference>
<dbReference type="Pfam" id="PF04669">
    <property type="entry name" value="PBDC1"/>
    <property type="match status" value="1"/>
</dbReference>
<dbReference type="InterPro" id="IPR021148">
    <property type="entry name" value="Polysacc_synth_dom"/>
</dbReference>
<dbReference type="GO" id="GO:0005737">
    <property type="term" value="C:cytoplasm"/>
    <property type="evidence" value="ECO:0007669"/>
    <property type="project" value="TreeGrafter"/>
</dbReference>
<dbReference type="EMBL" id="NIVC01000604">
    <property type="protein sequence ID" value="PAA80003.1"/>
    <property type="molecule type" value="Genomic_DNA"/>
</dbReference>
<evidence type="ECO:0000259" key="1">
    <source>
        <dbReference type="Pfam" id="PF04669"/>
    </source>
</evidence>
<dbReference type="Gene3D" id="1.10.3560.10">
    <property type="entry name" value="yst0336 like domain"/>
    <property type="match status" value="1"/>
</dbReference>
<evidence type="ECO:0000313" key="3">
    <source>
        <dbReference type="EMBL" id="PAA89546.1"/>
    </source>
</evidence>
<dbReference type="PANTHER" id="PTHR13410:SF9">
    <property type="entry name" value="PROTEIN PBDC1"/>
    <property type="match status" value="1"/>
</dbReference>
<evidence type="ECO:0000313" key="4">
    <source>
        <dbReference type="Proteomes" id="UP000215902"/>
    </source>
</evidence>
<feature type="non-terminal residue" evidence="2">
    <location>
        <position position="1"/>
    </location>
</feature>
<dbReference type="OrthoDB" id="10248897at2759"/>
<proteinExistence type="predicted"/>
<dbReference type="InterPro" id="IPR023139">
    <property type="entry name" value="PBDC1-like_dom_sf"/>
</dbReference>
<dbReference type="InterPro" id="IPR008476">
    <property type="entry name" value="PBDC1_metazoa/fungi"/>
</dbReference>
<sequence>PNAENYVNDASVEQAWLYKACRHASTHWNLLRLMSADPAKLRLTPQDDAIYAEFRARFPCLAVGKLVESELKSEDSKSAWRQFCQLFEDTVGEYNFGTLLRLDSAGDYSEANTTLVPRIQFLAVEVARNREGFNRGLDSLVPSQSALGAEPGDVKNWD</sequence>
<dbReference type="AlphaFoldDB" id="A0A267G217"/>
<feature type="domain" description="Polysaccharide biosynthesis" evidence="1">
    <location>
        <begin position="12"/>
        <end position="135"/>
    </location>
</feature>
<dbReference type="STRING" id="282301.A0A267G217"/>